<evidence type="ECO:0000313" key="3">
    <source>
        <dbReference type="Proteomes" id="UP001432209"/>
    </source>
</evidence>
<dbReference type="PANTHER" id="PTHR46825:SF7">
    <property type="entry name" value="D-ALANYL-D-ALANINE CARBOXYPEPTIDASE"/>
    <property type="match status" value="1"/>
</dbReference>
<protein>
    <submittedName>
        <fullName evidence="2">Beta-lactamase family protein</fullName>
    </submittedName>
</protein>
<organism evidence="2 3">
    <name type="scientific">Streptomyces niveus</name>
    <name type="common">Streptomyces spheroides</name>
    <dbReference type="NCBI Taxonomy" id="193462"/>
    <lineage>
        <taxon>Bacteria</taxon>
        <taxon>Bacillati</taxon>
        <taxon>Actinomycetota</taxon>
        <taxon>Actinomycetes</taxon>
        <taxon>Kitasatosporales</taxon>
        <taxon>Streptomycetaceae</taxon>
        <taxon>Streptomyces</taxon>
    </lineage>
</organism>
<gene>
    <name evidence="2" type="ORF">OG442_02665</name>
</gene>
<name>A0ABZ1ZWA3_STRNV</name>
<dbReference type="InterPro" id="IPR050491">
    <property type="entry name" value="AmpC-like"/>
</dbReference>
<keyword evidence="3" id="KW-1185">Reference proteome</keyword>
<dbReference type="EMBL" id="CP109495">
    <property type="protein sequence ID" value="WUX50541.1"/>
    <property type="molecule type" value="Genomic_DNA"/>
</dbReference>
<evidence type="ECO:0000313" key="2">
    <source>
        <dbReference type="EMBL" id="WUX50541.1"/>
    </source>
</evidence>
<dbReference type="InterPro" id="IPR012338">
    <property type="entry name" value="Beta-lactam/transpept-like"/>
</dbReference>
<evidence type="ECO:0000259" key="1">
    <source>
        <dbReference type="Pfam" id="PF00144"/>
    </source>
</evidence>
<feature type="domain" description="Beta-lactamase-related" evidence="1">
    <location>
        <begin position="5"/>
        <end position="87"/>
    </location>
</feature>
<dbReference type="InterPro" id="IPR001466">
    <property type="entry name" value="Beta-lactam-related"/>
</dbReference>
<dbReference type="Gene3D" id="3.40.710.10">
    <property type="entry name" value="DD-peptidase/beta-lactamase superfamily"/>
    <property type="match status" value="1"/>
</dbReference>
<dbReference type="Proteomes" id="UP001432209">
    <property type="component" value="Chromosome"/>
</dbReference>
<reference evidence="2" key="1">
    <citation type="submission" date="2022-10" db="EMBL/GenBank/DDBJ databases">
        <title>The complete genomes of actinobacterial strains from the NBC collection.</title>
        <authorList>
            <person name="Joergensen T.S."/>
            <person name="Alvarez Arevalo M."/>
            <person name="Sterndorff E.B."/>
            <person name="Faurdal D."/>
            <person name="Vuksanovic O."/>
            <person name="Mourched A.-S."/>
            <person name="Charusanti P."/>
            <person name="Shaw S."/>
            <person name="Blin K."/>
            <person name="Weber T."/>
        </authorList>
    </citation>
    <scope>NUCLEOTIDE SEQUENCE</scope>
    <source>
        <strain evidence="2">NBC_01432</strain>
    </source>
</reference>
<dbReference type="SUPFAM" id="SSF56601">
    <property type="entry name" value="beta-lactamase/transpeptidase-like"/>
    <property type="match status" value="1"/>
</dbReference>
<sequence>MPGALAYVDGRTYTAGTAEIGSGRPMVDADARFRLAGDTKAFTATAVMRLVAEGKVRLDAPAGGYVPQLAQSPVTVRQLLKQRSGLPE</sequence>
<dbReference type="RefSeq" id="WP_329074158.1">
    <property type="nucleotide sequence ID" value="NZ_CP109421.1"/>
</dbReference>
<proteinExistence type="predicted"/>
<dbReference type="Pfam" id="PF00144">
    <property type="entry name" value="Beta-lactamase"/>
    <property type="match status" value="1"/>
</dbReference>
<accession>A0ABZ1ZWA3</accession>
<dbReference type="PANTHER" id="PTHR46825">
    <property type="entry name" value="D-ALANYL-D-ALANINE-CARBOXYPEPTIDASE/ENDOPEPTIDASE AMPH"/>
    <property type="match status" value="1"/>
</dbReference>